<evidence type="ECO:0000313" key="1">
    <source>
        <dbReference type="EMBL" id="CAG8765331.1"/>
    </source>
</evidence>
<reference evidence="1" key="1">
    <citation type="submission" date="2021-06" db="EMBL/GenBank/DDBJ databases">
        <authorList>
            <person name="Kallberg Y."/>
            <person name="Tangrot J."/>
            <person name="Rosling A."/>
        </authorList>
    </citation>
    <scope>NUCLEOTIDE SEQUENCE</scope>
    <source>
        <strain evidence="1">28 12/20/2015</strain>
    </source>
</reference>
<proteinExistence type="predicted"/>
<protein>
    <submittedName>
        <fullName evidence="1">13442_t:CDS:1</fullName>
    </submittedName>
</protein>
<feature type="non-terminal residue" evidence="1">
    <location>
        <position position="1"/>
    </location>
</feature>
<accession>A0ACA9QUX6</accession>
<evidence type="ECO:0000313" key="2">
    <source>
        <dbReference type="Proteomes" id="UP000789366"/>
    </source>
</evidence>
<name>A0ACA9QUX6_9GLOM</name>
<dbReference type="EMBL" id="CAJVPW010050761">
    <property type="protein sequence ID" value="CAG8765331.1"/>
    <property type="molecule type" value="Genomic_DNA"/>
</dbReference>
<gene>
    <name evidence="1" type="ORF">SPELUC_LOCUS15410</name>
</gene>
<sequence>IKQRLTSNKKIRNYNYNSYIAYQECSGIDPEWNPQVNNNSNIICPLELQKMILNLVDQHYNRHMLLPKPNGEFIINSKLIWEKSVLEINQFCCDHNLFNLWLYLWSEWYSYNKWILWARAANNTISHIKTTMIVEYLCYILIRKVINQQLYRICLLQKGHYTVLWRKAFKKE</sequence>
<comment type="caution">
    <text evidence="1">The sequence shown here is derived from an EMBL/GenBank/DDBJ whole genome shotgun (WGS) entry which is preliminary data.</text>
</comment>
<keyword evidence="2" id="KW-1185">Reference proteome</keyword>
<dbReference type="Proteomes" id="UP000789366">
    <property type="component" value="Unassembled WGS sequence"/>
</dbReference>
<organism evidence="1 2">
    <name type="scientific">Cetraspora pellucida</name>
    <dbReference type="NCBI Taxonomy" id="1433469"/>
    <lineage>
        <taxon>Eukaryota</taxon>
        <taxon>Fungi</taxon>
        <taxon>Fungi incertae sedis</taxon>
        <taxon>Mucoromycota</taxon>
        <taxon>Glomeromycotina</taxon>
        <taxon>Glomeromycetes</taxon>
        <taxon>Diversisporales</taxon>
        <taxon>Gigasporaceae</taxon>
        <taxon>Cetraspora</taxon>
    </lineage>
</organism>